<keyword evidence="3" id="KW-1185">Reference proteome</keyword>
<feature type="region of interest" description="Disordered" evidence="1">
    <location>
        <begin position="924"/>
        <end position="960"/>
    </location>
</feature>
<dbReference type="EMBL" id="FNXT01001291">
    <property type="protein sequence ID" value="SZX77666.1"/>
    <property type="molecule type" value="Genomic_DNA"/>
</dbReference>
<dbReference type="Proteomes" id="UP000256970">
    <property type="component" value="Unassembled WGS sequence"/>
</dbReference>
<organism evidence="2 3">
    <name type="scientific">Tetradesmus obliquus</name>
    <name type="common">Green alga</name>
    <name type="synonym">Acutodesmus obliquus</name>
    <dbReference type="NCBI Taxonomy" id="3088"/>
    <lineage>
        <taxon>Eukaryota</taxon>
        <taxon>Viridiplantae</taxon>
        <taxon>Chlorophyta</taxon>
        <taxon>core chlorophytes</taxon>
        <taxon>Chlorophyceae</taxon>
        <taxon>CS clade</taxon>
        <taxon>Sphaeropleales</taxon>
        <taxon>Scenedesmaceae</taxon>
        <taxon>Tetradesmus</taxon>
    </lineage>
</organism>
<evidence type="ECO:0000256" key="1">
    <source>
        <dbReference type="SAM" id="MobiDB-lite"/>
    </source>
</evidence>
<evidence type="ECO:0000313" key="2">
    <source>
        <dbReference type="EMBL" id="SZX77666.1"/>
    </source>
</evidence>
<feature type="region of interest" description="Disordered" evidence="1">
    <location>
        <begin position="15"/>
        <end position="49"/>
    </location>
</feature>
<feature type="compositionally biased region" description="Low complexity" evidence="1">
    <location>
        <begin position="822"/>
        <end position="838"/>
    </location>
</feature>
<feature type="compositionally biased region" description="Basic residues" evidence="1">
    <location>
        <begin position="944"/>
        <end position="954"/>
    </location>
</feature>
<proteinExistence type="predicted"/>
<reference evidence="2 3" key="1">
    <citation type="submission" date="2016-10" db="EMBL/GenBank/DDBJ databases">
        <authorList>
            <person name="Cai Z."/>
        </authorList>
    </citation>
    <scope>NUCLEOTIDE SEQUENCE [LARGE SCALE GENOMIC DNA]</scope>
</reference>
<dbReference type="AlphaFoldDB" id="A0A383WLP7"/>
<feature type="compositionally biased region" description="Low complexity" evidence="1">
    <location>
        <begin position="624"/>
        <end position="640"/>
    </location>
</feature>
<feature type="region of interest" description="Disordered" evidence="1">
    <location>
        <begin position="599"/>
        <end position="663"/>
    </location>
</feature>
<name>A0A383WLP7_TETOB</name>
<protein>
    <submittedName>
        <fullName evidence="2">Uncharacterized protein</fullName>
    </submittedName>
</protein>
<evidence type="ECO:0000313" key="3">
    <source>
        <dbReference type="Proteomes" id="UP000256970"/>
    </source>
</evidence>
<feature type="region of interest" description="Disordered" evidence="1">
    <location>
        <begin position="818"/>
        <end position="839"/>
    </location>
</feature>
<feature type="compositionally biased region" description="Polar residues" evidence="1">
    <location>
        <begin position="599"/>
        <end position="621"/>
    </location>
</feature>
<gene>
    <name evidence="2" type="ORF">BQ4739_LOCUS18016</name>
</gene>
<sequence length="1055" mass="108872">MLQGLKLGAAAQQASSGSDCSHPAAASSSGSYGYPAAASSSGSYGYPAAASSSGGYGYPAAAGSSGGYGYPAAASSSGGYGYPGVAPRLGRCSEAYARLQQSSRWSQKQAQAVQQLQQQQQQPPVAAAGSYMQRPQPLYAATPHTLFLPPAGQDVAAAYAAVPATASTQYQAAAGMQGQPLISFPATPTAAQQQQANSSGQQQPPFGFYTGAAGTAVYMPGAAHFEASKQQPTWSVPASPQALAAAAETRSRSKVKPYELKSFTVADPVEADPNTQAGGRLAPGSAPAAEPQQPTGAVAALQQALVRGLNSMLEELKQLGPLAAAAQQQACASTAAAAAAAAAATNLDAQDAAACSSSSSYSARYEQQQGCGSQVQGSCESGSSACSPMQAALAAKPLFRLPRFDYASDLRSLTRLARISRPASGQRPFVSLQLQDGKIVVPNITAADNGCNLLLLTLLCCEELGIPWHRMSVPELQAIDGQVRPSIIGRTVPFMLRLTPEEGPQLEIPVTLGACVMEGDAGGLFDMCLDTETLKPYYAFVHPLLKHLVWYPGAPQGDCSVMAGVPVETCYAGTGSAAVQLARHGIAAHAVPPGMAATLNSRSGSVSHSNGAQAAESSSNGVDAATGTGSSSMAAATSSAQPALHHSVTSGPPGPSRWYGVDSRSNGLRAAESSSYGYAAATGSSSQAAATSSRQPLLHCCGPPAPAFVTYRMQPVQRATAEVISSSSSSSNGWQAAESSSYGLAAVTGSSSLAAATSSTQPLLHFCQQSQQVFVTGTCRLCRWQQLSLSPAATQRHLVSQPPRVQLQVLRSHQQQSAKTVATAAGRQASQRSSAPRAVPSVALGVTPSAAPGAVTRLPAWEQGAGQVGTEKDAASSSAVLGLVLALLAGLHYWMLHVPSMGFSSWCARKLLAAASKPVVVEKPAEPPDIPMSGNQQQHSGRLSGKRKRGRMRHPAPPEQPVRVSVSISSVLARMLLFVWLCMLCSCSSVAAVQVSGSMMGHLAAGVQQVQLQPPTILPAYLSRQQAMQLLGWELGNLSGRRFCSRKPTVRFRRA</sequence>
<feature type="region of interest" description="Disordered" evidence="1">
    <location>
        <begin position="266"/>
        <end position="295"/>
    </location>
</feature>
<accession>A0A383WLP7</accession>